<proteinExistence type="predicted"/>
<keyword evidence="2" id="KW-1185">Reference proteome</keyword>
<reference evidence="1" key="1">
    <citation type="submission" date="2020-08" db="EMBL/GenBank/DDBJ databases">
        <title>Multicomponent nature underlies the extraordinary mechanical properties of spider dragline silk.</title>
        <authorList>
            <person name="Kono N."/>
            <person name="Nakamura H."/>
            <person name="Mori M."/>
            <person name="Yoshida Y."/>
            <person name="Ohtoshi R."/>
            <person name="Malay A.D."/>
            <person name="Moran D.A.P."/>
            <person name="Tomita M."/>
            <person name="Numata K."/>
            <person name="Arakawa K."/>
        </authorList>
    </citation>
    <scope>NUCLEOTIDE SEQUENCE</scope>
</reference>
<dbReference type="AlphaFoldDB" id="A0A8X6R2B9"/>
<dbReference type="Proteomes" id="UP000887013">
    <property type="component" value="Unassembled WGS sequence"/>
</dbReference>
<name>A0A8X6R2B9_NEPPI</name>
<gene>
    <name evidence="1" type="ORF">NPIL_692961</name>
</gene>
<protein>
    <submittedName>
        <fullName evidence="1">Uncharacterized protein</fullName>
    </submittedName>
</protein>
<sequence>MEVYYAFAEERADYEWGSEAKEGANPSFLNLGYGSRMLVTMQRKDYGLSFNGSDSEVDLCDAHRTRRLFVKI</sequence>
<comment type="caution">
    <text evidence="1">The sequence shown here is derived from an EMBL/GenBank/DDBJ whole genome shotgun (WGS) entry which is preliminary data.</text>
</comment>
<organism evidence="1 2">
    <name type="scientific">Nephila pilipes</name>
    <name type="common">Giant wood spider</name>
    <name type="synonym">Nephila maculata</name>
    <dbReference type="NCBI Taxonomy" id="299642"/>
    <lineage>
        <taxon>Eukaryota</taxon>
        <taxon>Metazoa</taxon>
        <taxon>Ecdysozoa</taxon>
        <taxon>Arthropoda</taxon>
        <taxon>Chelicerata</taxon>
        <taxon>Arachnida</taxon>
        <taxon>Araneae</taxon>
        <taxon>Araneomorphae</taxon>
        <taxon>Entelegynae</taxon>
        <taxon>Araneoidea</taxon>
        <taxon>Nephilidae</taxon>
        <taxon>Nephila</taxon>
    </lineage>
</organism>
<evidence type="ECO:0000313" key="1">
    <source>
        <dbReference type="EMBL" id="GFU50446.1"/>
    </source>
</evidence>
<accession>A0A8X6R2B9</accession>
<evidence type="ECO:0000313" key="2">
    <source>
        <dbReference type="Proteomes" id="UP000887013"/>
    </source>
</evidence>
<dbReference type="EMBL" id="BMAW01037926">
    <property type="protein sequence ID" value="GFU50446.1"/>
    <property type="molecule type" value="Genomic_DNA"/>
</dbReference>